<feature type="compositionally biased region" description="Basic residues" evidence="1">
    <location>
        <begin position="8"/>
        <end position="21"/>
    </location>
</feature>
<feature type="region of interest" description="Disordered" evidence="1">
    <location>
        <begin position="1"/>
        <end position="35"/>
    </location>
</feature>
<accession>A0A514D9Q9</accession>
<gene>
    <name evidence="2" type="ORF">H1Rhizo25534_000003</name>
</gene>
<evidence type="ECO:0000256" key="1">
    <source>
        <dbReference type="SAM" id="MobiDB-lite"/>
    </source>
</evidence>
<sequence length="221" mass="24005">MATEAQKARRRRNRANRRARGGRTSGNSNPGYSKLTRGAVNSRALGILGRSVWTTENYEFLVQDFVGASGTVKHINFKDSPGLAGRFIGAGEYRFLSVQIKYNPVLAVTNDRVAINAYFESTNRYSTLSDFVANLTNVRRADQPFSFNLNTASDVQILTDPANPATSLNGGIGVYWSSTQPGAPTAVAPAVPTWSGYFLLSVVVTYSFRGKKATPGILQLT</sequence>
<reference evidence="2" key="1">
    <citation type="submission" date="2019-05" db="EMBL/GenBank/DDBJ databases">
        <title>Metatranscriptomic reconstruction reveals RNA viruses with the potential to shape carbon cycling in soil.</title>
        <authorList>
            <person name="Starr E.P."/>
            <person name="Nuccio E."/>
            <person name="Pett-Ridge J."/>
            <person name="Banfield J.F."/>
            <person name="Firestone M.K."/>
        </authorList>
    </citation>
    <scope>NUCLEOTIDE SEQUENCE</scope>
    <source>
        <strain evidence="2">H1_Rhizo_25_scaffold_534</strain>
    </source>
</reference>
<dbReference type="EMBL" id="MN035455">
    <property type="protein sequence ID" value="QDH90349.1"/>
    <property type="molecule type" value="Genomic_DNA"/>
</dbReference>
<organism evidence="2">
    <name type="scientific">Riboviria sp</name>
    <dbReference type="NCBI Taxonomy" id="2585031"/>
    <lineage>
        <taxon>Viruses</taxon>
        <taxon>Riboviria</taxon>
    </lineage>
</organism>
<name>A0A514D9Q9_9VIRU</name>
<evidence type="ECO:0000313" key="2">
    <source>
        <dbReference type="EMBL" id="QDH90349.1"/>
    </source>
</evidence>
<proteinExistence type="predicted"/>
<protein>
    <submittedName>
        <fullName evidence="2">Uncharacterized protein</fullName>
    </submittedName>
</protein>